<comment type="caution">
    <text evidence="2">The sequence shown here is derived from an EMBL/GenBank/DDBJ whole genome shotgun (WGS) entry which is preliminary data.</text>
</comment>
<dbReference type="Proteomes" id="UP001549920">
    <property type="component" value="Unassembled WGS sequence"/>
</dbReference>
<evidence type="ECO:0000256" key="1">
    <source>
        <dbReference type="SAM" id="SignalP"/>
    </source>
</evidence>
<evidence type="ECO:0000313" key="2">
    <source>
        <dbReference type="EMBL" id="KAL0859897.1"/>
    </source>
</evidence>
<keyword evidence="1" id="KW-0732">Signal</keyword>
<organism evidence="2 3">
    <name type="scientific">Loxostege sticticalis</name>
    <name type="common">Beet webworm moth</name>
    <dbReference type="NCBI Taxonomy" id="481309"/>
    <lineage>
        <taxon>Eukaryota</taxon>
        <taxon>Metazoa</taxon>
        <taxon>Ecdysozoa</taxon>
        <taxon>Arthropoda</taxon>
        <taxon>Hexapoda</taxon>
        <taxon>Insecta</taxon>
        <taxon>Pterygota</taxon>
        <taxon>Neoptera</taxon>
        <taxon>Endopterygota</taxon>
        <taxon>Lepidoptera</taxon>
        <taxon>Glossata</taxon>
        <taxon>Ditrysia</taxon>
        <taxon>Pyraloidea</taxon>
        <taxon>Crambidae</taxon>
        <taxon>Pyraustinae</taxon>
        <taxon>Loxostege</taxon>
    </lineage>
</organism>
<name>A0ABR3H521_LOXSC</name>
<proteinExistence type="predicted"/>
<reference evidence="2 3" key="1">
    <citation type="submission" date="2024-06" db="EMBL/GenBank/DDBJ databases">
        <title>A chromosome-level genome assembly of beet webworm, Loxostege sticticalis.</title>
        <authorList>
            <person name="Zhang Y."/>
        </authorList>
    </citation>
    <scope>NUCLEOTIDE SEQUENCE [LARGE SCALE GENOMIC DNA]</scope>
    <source>
        <strain evidence="2">AQ026</strain>
        <tissue evidence="2">Whole body</tissue>
    </source>
</reference>
<gene>
    <name evidence="2" type="ORF">ABMA27_010228</name>
</gene>
<protein>
    <submittedName>
        <fullName evidence="2">Uncharacterized protein</fullName>
    </submittedName>
</protein>
<keyword evidence="3" id="KW-1185">Reference proteome</keyword>
<sequence>METLPFGLFFVHTLFFTISESNAYRRDASSKFANLLKNIVSINERRFEAMKELARLQEYSVTKYQLRSGRENFEFEERIRNSKGPLVIFIVERRKLRTIHNKRVHHSSYPLWNEDIEPYRTKTTQKSDSSDEKDSMDLQALSRRSGKSTCKRKYCKDCLKACKRAYKNVCNTFSCEKFVTRKFRLECKITCNQIFNKGKYSDDD</sequence>
<feature type="signal peptide" evidence="1">
    <location>
        <begin position="1"/>
        <end position="23"/>
    </location>
</feature>
<feature type="chain" id="PRO_5046106232" evidence="1">
    <location>
        <begin position="24"/>
        <end position="204"/>
    </location>
</feature>
<evidence type="ECO:0000313" key="3">
    <source>
        <dbReference type="Proteomes" id="UP001549920"/>
    </source>
</evidence>
<accession>A0ABR3H521</accession>
<dbReference type="EMBL" id="JBEUOH010000026">
    <property type="protein sequence ID" value="KAL0859897.1"/>
    <property type="molecule type" value="Genomic_DNA"/>
</dbReference>